<feature type="active site" description="Nucleophile" evidence="4">
    <location>
        <position position="77"/>
    </location>
</feature>
<dbReference type="PROSITE" id="PS51635">
    <property type="entry name" value="PNPLA"/>
    <property type="match status" value="1"/>
</dbReference>
<comment type="caution">
    <text evidence="6">The sequence shown here is derived from an EMBL/GenBank/DDBJ whole genome shotgun (WGS) entry which is preliminary data.</text>
</comment>
<evidence type="ECO:0000313" key="6">
    <source>
        <dbReference type="EMBL" id="PVZ68838.1"/>
    </source>
</evidence>
<dbReference type="Pfam" id="PF01734">
    <property type="entry name" value="Patatin"/>
    <property type="match status" value="1"/>
</dbReference>
<dbReference type="CDD" id="cd07205">
    <property type="entry name" value="Pat_PNPLA6_PNPLA7_NTE1_like"/>
    <property type="match status" value="1"/>
</dbReference>
<dbReference type="OrthoDB" id="5290098at2"/>
<comment type="caution">
    <text evidence="4">Lacks conserved residue(s) required for the propagation of feature annotation.</text>
</comment>
<dbReference type="PANTHER" id="PTHR14226">
    <property type="entry name" value="NEUROPATHY TARGET ESTERASE/SWISS CHEESE D.MELANOGASTER"/>
    <property type="match status" value="1"/>
</dbReference>
<dbReference type="GO" id="GO:0016042">
    <property type="term" value="P:lipid catabolic process"/>
    <property type="evidence" value="ECO:0007669"/>
    <property type="project" value="UniProtKB-UniRule"/>
</dbReference>
<feature type="short sequence motif" description="GXSXG" evidence="4">
    <location>
        <begin position="75"/>
        <end position="79"/>
    </location>
</feature>
<dbReference type="Gene3D" id="2.40.160.50">
    <property type="entry name" value="membrane protein fhac: a member of the omp85/tpsb transporter family"/>
    <property type="match status" value="1"/>
</dbReference>
<keyword evidence="3 4" id="KW-0443">Lipid metabolism</keyword>
<evidence type="ECO:0000259" key="5">
    <source>
        <dbReference type="PROSITE" id="PS51635"/>
    </source>
</evidence>
<feature type="domain" description="PNPLA" evidence="5">
    <location>
        <begin position="44"/>
        <end position="236"/>
    </location>
</feature>
<dbReference type="Gene3D" id="3.40.1090.10">
    <property type="entry name" value="Cytosolic phospholipase A2 catalytic domain"/>
    <property type="match status" value="2"/>
</dbReference>
<accession>A0A2V1GTA9</accession>
<proteinExistence type="predicted"/>
<keyword evidence="2 4" id="KW-0442">Lipid degradation</keyword>
<dbReference type="SUPFAM" id="SSF52151">
    <property type="entry name" value="FabD/lysophospholipase-like"/>
    <property type="match status" value="1"/>
</dbReference>
<feature type="short sequence motif" description="DGA/G" evidence="4">
    <location>
        <begin position="223"/>
        <end position="225"/>
    </location>
</feature>
<keyword evidence="7" id="KW-1185">Reference proteome</keyword>
<evidence type="ECO:0000256" key="1">
    <source>
        <dbReference type="ARBA" id="ARBA00022801"/>
    </source>
</evidence>
<evidence type="ECO:0000256" key="2">
    <source>
        <dbReference type="ARBA" id="ARBA00022963"/>
    </source>
</evidence>
<sequence length="748" mass="82377">MKKLNYFNSIIFAKVITLFVCAMVVPSVGYACDFNDEDGLDVALVLSGGGAKASTQIGALQVLEEMEVPIHCIIGTSMGAVVGAFYSAGYSADEIGDIFTENNWGRLFAGIVQRNEKSYVEKNREADYLSGNIAGISEQGAQLLGGINSMQRLKGLYRHLLRDVPIDAHFDQLNIPFRAVATDLQSGEAKVFERGDLVESILASMAVPGIFAPRKINDRLYIDGGVSSTLPIRTAKAMGADIIIALDVSEEPPKPNANISVTQTFDQLVNVIIWQNLQQDLSFLQQGDVHWKPNTVGIKTASYERSAKGIEAGRQYALTQPHQVLQSIINRAAPRNARPLKTIKVDQKPASNKILIRNEGIIKENIIKSRGNIDNVDWLDVEKSKKFRNELMAFGGFEEVDIGKKSNGDIELNLKKDRLGRNLLQLGFNTSSDFKGDSDFSFLARITRKPLSEYGGDFSLSGEFGTNIALNASIYQPIGNDGRFFFQPELYARWDRESLTIGDERIGDFLVRKLGVQLGLGRELGTWGLVAVETEINRIKADDIVTTIENFTSSSSSRIGVGLVFESDTLNRTDWPTSGNLLSLKIARSFDLDATSINTDRYDASFISAFNIANNYGVLFHAQYGEIEHESNAVIVGVDFYQLGGFRQLGQFRNGSIPVTKFGYASIETFKRLSEDGKIFSIPAYVGVIGEVARIAPSDFFNIGQEKDNTITGTLYFGLDTAIGPFFIGASYGDQDFLEVFFKLGKTF</sequence>
<dbReference type="EMBL" id="QDDL01000004">
    <property type="protein sequence ID" value="PVZ68838.1"/>
    <property type="molecule type" value="Genomic_DNA"/>
</dbReference>
<dbReference type="AlphaFoldDB" id="A0A2V1GTA9"/>
<dbReference type="InterPro" id="IPR002641">
    <property type="entry name" value="PNPLA_dom"/>
</dbReference>
<evidence type="ECO:0000313" key="7">
    <source>
        <dbReference type="Proteomes" id="UP000244906"/>
    </source>
</evidence>
<dbReference type="RefSeq" id="WP_116687223.1">
    <property type="nucleotide sequence ID" value="NZ_CAWNYD010000004.1"/>
</dbReference>
<dbReference type="GO" id="GO:0016787">
    <property type="term" value="F:hydrolase activity"/>
    <property type="evidence" value="ECO:0007669"/>
    <property type="project" value="UniProtKB-UniRule"/>
</dbReference>
<protein>
    <recommendedName>
        <fullName evidence="5">PNPLA domain-containing protein</fullName>
    </recommendedName>
</protein>
<dbReference type="PROSITE" id="PS51257">
    <property type="entry name" value="PROKAR_LIPOPROTEIN"/>
    <property type="match status" value="1"/>
</dbReference>
<organism evidence="6 7">
    <name type="scientific">Pelagibaculum spongiae</name>
    <dbReference type="NCBI Taxonomy" id="2080658"/>
    <lineage>
        <taxon>Bacteria</taxon>
        <taxon>Pseudomonadati</taxon>
        <taxon>Pseudomonadota</taxon>
        <taxon>Gammaproteobacteria</taxon>
        <taxon>Oceanospirillales</taxon>
        <taxon>Pelagibaculum</taxon>
    </lineage>
</organism>
<dbReference type="PANTHER" id="PTHR14226:SF29">
    <property type="entry name" value="NEUROPATHY TARGET ESTERASE SWS"/>
    <property type="match status" value="1"/>
</dbReference>
<feature type="active site" description="Proton acceptor" evidence="4">
    <location>
        <position position="223"/>
    </location>
</feature>
<name>A0A2V1GTA9_9GAMM</name>
<evidence type="ECO:0000256" key="3">
    <source>
        <dbReference type="ARBA" id="ARBA00023098"/>
    </source>
</evidence>
<dbReference type="Proteomes" id="UP000244906">
    <property type="component" value="Unassembled WGS sequence"/>
</dbReference>
<dbReference type="InterPro" id="IPR050301">
    <property type="entry name" value="NTE"/>
</dbReference>
<evidence type="ECO:0000256" key="4">
    <source>
        <dbReference type="PROSITE-ProRule" id="PRU01161"/>
    </source>
</evidence>
<reference evidence="6 7" key="1">
    <citation type="submission" date="2018-04" db="EMBL/GenBank/DDBJ databases">
        <title>Thalassorhabdus spongiae gen. nov., sp. nov., isolated from a marine sponge in South-West Iceland.</title>
        <authorList>
            <person name="Knobloch S."/>
            <person name="Daussin A."/>
            <person name="Johannsson R."/>
            <person name="Marteinsson V.T."/>
        </authorList>
    </citation>
    <scope>NUCLEOTIDE SEQUENCE [LARGE SCALE GENOMIC DNA]</scope>
    <source>
        <strain evidence="6 7">Hp12</strain>
    </source>
</reference>
<keyword evidence="1 4" id="KW-0378">Hydrolase</keyword>
<dbReference type="InterPro" id="IPR016035">
    <property type="entry name" value="Acyl_Trfase/lysoPLipase"/>
</dbReference>
<gene>
    <name evidence="6" type="ORF">DC094_11320</name>
</gene>